<dbReference type="CDD" id="cd05374">
    <property type="entry name" value="17beta-HSD-like_SDR_c"/>
    <property type="match status" value="1"/>
</dbReference>
<dbReference type="InterPro" id="IPR036291">
    <property type="entry name" value="NAD(P)-bd_dom_sf"/>
</dbReference>
<dbReference type="OrthoDB" id="9803333at2"/>
<proteinExistence type="inferred from homology"/>
<dbReference type="AlphaFoldDB" id="A0A1M7Y0X3"/>
<dbReference type="PANTHER" id="PTHR43976:SF16">
    <property type="entry name" value="SHORT-CHAIN DEHYDROGENASE_REDUCTASE FAMILY PROTEIN"/>
    <property type="match status" value="1"/>
</dbReference>
<dbReference type="Pfam" id="PF00106">
    <property type="entry name" value="adh_short"/>
    <property type="match status" value="1"/>
</dbReference>
<evidence type="ECO:0000313" key="4">
    <source>
        <dbReference type="EMBL" id="SHO45339.1"/>
    </source>
</evidence>
<dbReference type="Proteomes" id="UP000184612">
    <property type="component" value="Unassembled WGS sequence"/>
</dbReference>
<evidence type="ECO:0000313" key="5">
    <source>
        <dbReference type="Proteomes" id="UP000184612"/>
    </source>
</evidence>
<dbReference type="Gene3D" id="3.40.50.720">
    <property type="entry name" value="NAD(P)-binding Rossmann-like Domain"/>
    <property type="match status" value="1"/>
</dbReference>
<reference evidence="4 5" key="1">
    <citation type="submission" date="2016-12" db="EMBL/GenBank/DDBJ databases">
        <authorList>
            <person name="Song W.-J."/>
            <person name="Kurnit D.M."/>
        </authorList>
    </citation>
    <scope>NUCLEOTIDE SEQUENCE [LARGE SCALE GENOMIC DNA]</scope>
    <source>
        <strain evidence="4 5">DSM 12503</strain>
    </source>
</reference>
<sequence length="276" mass="29274">MSTWLITGCSSGLGRNLAQAVLKNGDNAVVTARDLSTVQEIVASYPDTAIALQLDVTDHMQVAQVVQQAENRFGRIDVLINNAGHGYRAAVEEADEAEVDELFATNFFGPIALIKAVLPGMRARHDGVIVNISSIAARTTAPGSGYYSATKCALEGLSRGLQKEVSPHGIRVIIVEPGAFRTDFAGRSLLQSRTALTDYAETAGQRRKENDHTHGNQIGDPAKGAQLIIKAVEASAPPSLLLLGSDAVQVVSGALDADRAQVEAWKNESITTDFPA</sequence>
<comment type="similarity">
    <text evidence="1 3">Belongs to the short-chain dehydrogenases/reductases (SDR) family.</text>
</comment>
<dbReference type="EMBL" id="FRFD01000003">
    <property type="protein sequence ID" value="SHO45339.1"/>
    <property type="molecule type" value="Genomic_DNA"/>
</dbReference>
<keyword evidence="2" id="KW-0560">Oxidoreductase</keyword>
<dbReference type="NCBIfam" id="NF004824">
    <property type="entry name" value="PRK06180.1"/>
    <property type="match status" value="1"/>
</dbReference>
<dbReference type="GO" id="GO:0016491">
    <property type="term" value="F:oxidoreductase activity"/>
    <property type="evidence" value="ECO:0007669"/>
    <property type="project" value="UniProtKB-KW"/>
</dbReference>
<protein>
    <submittedName>
        <fullName evidence="4">Short-chain dehydrogenase</fullName>
    </submittedName>
</protein>
<name>A0A1M7Y0X3_9FIRM</name>
<dbReference type="RefSeq" id="WP_073587576.1">
    <property type="nucleotide sequence ID" value="NZ_FRFD01000003.1"/>
</dbReference>
<evidence type="ECO:0000256" key="3">
    <source>
        <dbReference type="RuleBase" id="RU000363"/>
    </source>
</evidence>
<organism evidence="4 5">
    <name type="scientific">Anaerocolumna xylanovorans DSM 12503</name>
    <dbReference type="NCBI Taxonomy" id="1121345"/>
    <lineage>
        <taxon>Bacteria</taxon>
        <taxon>Bacillati</taxon>
        <taxon>Bacillota</taxon>
        <taxon>Clostridia</taxon>
        <taxon>Lachnospirales</taxon>
        <taxon>Lachnospiraceae</taxon>
        <taxon>Anaerocolumna</taxon>
    </lineage>
</organism>
<evidence type="ECO:0000256" key="1">
    <source>
        <dbReference type="ARBA" id="ARBA00006484"/>
    </source>
</evidence>
<dbReference type="STRING" id="1121345.SAMN02745217_00929"/>
<dbReference type="InterPro" id="IPR051911">
    <property type="entry name" value="SDR_oxidoreductase"/>
</dbReference>
<dbReference type="InterPro" id="IPR002347">
    <property type="entry name" value="SDR_fam"/>
</dbReference>
<gene>
    <name evidence="4" type="ORF">SAMN02745217_00929</name>
</gene>
<accession>A0A1M7Y0X3</accession>
<dbReference type="PANTHER" id="PTHR43976">
    <property type="entry name" value="SHORT CHAIN DEHYDROGENASE"/>
    <property type="match status" value="1"/>
</dbReference>
<keyword evidence="5" id="KW-1185">Reference proteome</keyword>
<evidence type="ECO:0000256" key="2">
    <source>
        <dbReference type="ARBA" id="ARBA00023002"/>
    </source>
</evidence>
<dbReference type="PRINTS" id="PR00081">
    <property type="entry name" value="GDHRDH"/>
</dbReference>
<dbReference type="SUPFAM" id="SSF51735">
    <property type="entry name" value="NAD(P)-binding Rossmann-fold domains"/>
    <property type="match status" value="1"/>
</dbReference>
<dbReference type="PRINTS" id="PR00080">
    <property type="entry name" value="SDRFAMILY"/>
</dbReference>